<sequence>MALAFNSVIPQTRSVSTSSWRLGSPSQTQFPTTCLIRPKRKFFHGGTVCSSAAKTDSSLSDVECDSVLYHHLSCLYLFKAWSEFARNVSGEWDGFGADFSKEGNPIELPESVVPEAYREWEVKVFDWQTQCPTLAQPEEPVLVCKSIKLLPTVGCEADAATRYSIDERNVGGPVNNVSSFAYQPSGCYVAVWPIEEKGSHKLLELEHCLINPQDRESRMRIIQVVRLENEKIVLQGIRVFVEQWYGPFRNGDQLGGCAIRDSAFASTAALKASDVVGVWEGSNSVASFDGSQVDFLQQLKAGSVIKLIRDERDIVLLPKQLWCSVKECEDGVTCCEAGWLLNQGHVISSKCTFSSKATLKASLLVLVRFTRLAFVCLLFFCKIIALDSKESGPLILNTSLAAQFRNLAQFSIFSL</sequence>
<name>A0AA88AG05_FICCA</name>
<protein>
    <submittedName>
        <fullName evidence="1">Uncharacterized protein</fullName>
    </submittedName>
</protein>
<dbReference type="Proteomes" id="UP001187192">
    <property type="component" value="Unassembled WGS sequence"/>
</dbReference>
<evidence type="ECO:0000313" key="1">
    <source>
        <dbReference type="EMBL" id="GMN50122.1"/>
    </source>
</evidence>
<dbReference type="AlphaFoldDB" id="A0AA88AG05"/>
<evidence type="ECO:0000313" key="2">
    <source>
        <dbReference type="Proteomes" id="UP001187192"/>
    </source>
</evidence>
<reference evidence="1" key="1">
    <citation type="submission" date="2023-07" db="EMBL/GenBank/DDBJ databases">
        <title>draft genome sequence of fig (Ficus carica).</title>
        <authorList>
            <person name="Takahashi T."/>
            <person name="Nishimura K."/>
        </authorList>
    </citation>
    <scope>NUCLEOTIDE SEQUENCE</scope>
</reference>
<accession>A0AA88AG05</accession>
<proteinExistence type="predicted"/>
<gene>
    <name evidence="1" type="ORF">TIFTF001_019286</name>
</gene>
<keyword evidence="2" id="KW-1185">Reference proteome</keyword>
<comment type="caution">
    <text evidence="1">The sequence shown here is derived from an EMBL/GenBank/DDBJ whole genome shotgun (WGS) entry which is preliminary data.</text>
</comment>
<organism evidence="1 2">
    <name type="scientific">Ficus carica</name>
    <name type="common">Common fig</name>
    <dbReference type="NCBI Taxonomy" id="3494"/>
    <lineage>
        <taxon>Eukaryota</taxon>
        <taxon>Viridiplantae</taxon>
        <taxon>Streptophyta</taxon>
        <taxon>Embryophyta</taxon>
        <taxon>Tracheophyta</taxon>
        <taxon>Spermatophyta</taxon>
        <taxon>Magnoliopsida</taxon>
        <taxon>eudicotyledons</taxon>
        <taxon>Gunneridae</taxon>
        <taxon>Pentapetalae</taxon>
        <taxon>rosids</taxon>
        <taxon>fabids</taxon>
        <taxon>Rosales</taxon>
        <taxon>Moraceae</taxon>
        <taxon>Ficeae</taxon>
        <taxon>Ficus</taxon>
    </lineage>
</organism>
<dbReference type="EMBL" id="BTGU01000033">
    <property type="protein sequence ID" value="GMN50122.1"/>
    <property type="molecule type" value="Genomic_DNA"/>
</dbReference>